<organism evidence="2 5">
    <name type="scientific">Caldibacillus thermoamylovorans</name>
    <dbReference type="NCBI Taxonomy" id="35841"/>
    <lineage>
        <taxon>Bacteria</taxon>
        <taxon>Bacillati</taxon>
        <taxon>Bacillota</taxon>
        <taxon>Bacilli</taxon>
        <taxon>Bacillales</taxon>
        <taxon>Bacillaceae</taxon>
        <taxon>Caldibacillus</taxon>
    </lineage>
</organism>
<protein>
    <recommendedName>
        <fullName evidence="1">DUF3870 domain-containing protein</fullName>
    </recommendedName>
</protein>
<dbReference type="EMBL" id="CCRF01000098">
    <property type="protein sequence ID" value="CEE03030.1"/>
    <property type="molecule type" value="Genomic_DNA"/>
</dbReference>
<sequence>MFNNETIFIIGDAKAAANNPITQKYNAFYIGLVVDRDSGEIIDADCSATLDLTKQFIKSLLIGKSILDIEIITSDFEKRYFGSSQKAFIVAFRNAHLKYLKFVNAASSVK</sequence>
<gene>
    <name evidence="3" type="ORF">B4167_3833</name>
    <name evidence="2" type="ORF">BT1A1_3248</name>
</gene>
<reference evidence="2 5" key="1">
    <citation type="submission" date="2014-07" db="EMBL/GenBank/DDBJ databases">
        <authorList>
            <person name="Wibberg Daniel"/>
        </authorList>
    </citation>
    <scope>NUCLEOTIDE SEQUENCE [LARGE SCALE GENOMIC DNA]</scope>
</reference>
<evidence type="ECO:0000313" key="5">
    <source>
        <dbReference type="Proteomes" id="UP000040576"/>
    </source>
</evidence>
<dbReference type="OrthoDB" id="88363at2"/>
<dbReference type="InterPro" id="IPR024617">
    <property type="entry name" value="DUF3870"/>
</dbReference>
<evidence type="ECO:0000259" key="1">
    <source>
        <dbReference type="Pfam" id="PF12986"/>
    </source>
</evidence>
<accession>A0A090J539</accession>
<dbReference type="AlphaFoldDB" id="A0A090J539"/>
<dbReference type="Proteomes" id="UP000040576">
    <property type="component" value="Unassembled WGS sequence"/>
</dbReference>
<dbReference type="EMBL" id="JXLU01000143">
    <property type="protein sequence ID" value="KIO70519.1"/>
    <property type="molecule type" value="Genomic_DNA"/>
</dbReference>
<keyword evidence="5" id="KW-1185">Reference proteome</keyword>
<dbReference type="RefSeq" id="WP_034773101.1">
    <property type="nucleotide sequence ID" value="NZ_CCRF01000098.1"/>
</dbReference>
<proteinExistence type="predicted"/>
<dbReference type="Proteomes" id="UP000032076">
    <property type="component" value="Unassembled WGS sequence"/>
</dbReference>
<evidence type="ECO:0000313" key="2">
    <source>
        <dbReference type="EMBL" id="CEE03030.1"/>
    </source>
</evidence>
<reference evidence="3 4" key="2">
    <citation type="submission" date="2015-01" db="EMBL/GenBank/DDBJ databases">
        <title>Draft Genome Sequences of Four Bacillus thermoamylovorans Strains, Isolated From Food Products.</title>
        <authorList>
            <person name="Krawcyk A.O."/>
            <person name="Berendsen E.M."/>
            <person name="Eijlander R.T."/>
            <person name="de Jong A."/>
            <person name="Wells-Bennik M."/>
            <person name="Kuipers O.P."/>
        </authorList>
    </citation>
    <scope>NUCLEOTIDE SEQUENCE [LARGE SCALE GENOMIC DNA]</scope>
    <source>
        <strain evidence="3 4">B4167</strain>
    </source>
</reference>
<feature type="domain" description="DUF3870" evidence="1">
    <location>
        <begin position="8"/>
        <end position="99"/>
    </location>
</feature>
<evidence type="ECO:0000313" key="3">
    <source>
        <dbReference type="EMBL" id="KIO70519.1"/>
    </source>
</evidence>
<dbReference type="Pfam" id="PF12986">
    <property type="entry name" value="DUF3870"/>
    <property type="match status" value="1"/>
</dbReference>
<dbReference type="KEGG" id="bthv:CQJ30_17495"/>
<dbReference type="GeneID" id="92962632"/>
<name>A0A090J539_9BACI</name>
<dbReference type="PATRIC" id="fig|35841.7.peg.1021"/>
<evidence type="ECO:0000313" key="4">
    <source>
        <dbReference type="Proteomes" id="UP000032076"/>
    </source>
</evidence>